<organism evidence="1 2">
    <name type="scientific">Clonostachys rosea f. rosea IK726</name>
    <dbReference type="NCBI Taxonomy" id="1349383"/>
    <lineage>
        <taxon>Eukaryota</taxon>
        <taxon>Fungi</taxon>
        <taxon>Dikarya</taxon>
        <taxon>Ascomycota</taxon>
        <taxon>Pezizomycotina</taxon>
        <taxon>Sordariomycetes</taxon>
        <taxon>Hypocreomycetidae</taxon>
        <taxon>Hypocreales</taxon>
        <taxon>Bionectriaceae</taxon>
        <taxon>Clonostachys</taxon>
    </lineage>
</organism>
<sequence>MPKKNGRCKRIPRYSLEVTSKQIPNKIHRFVDWFLLFRLSASRDIERILDTERIIFSVIIQDLMQIFAVGQPSTHADEPSQRKIQIKQANSGHCHALAETPEKNIMCRDFAHLYTKQLKHLVKRLLQTLKLGILPIGWIIQRRNVKPLR</sequence>
<name>A0ACA9TVV7_BIOOC</name>
<reference evidence="1" key="1">
    <citation type="submission" date="2020-04" db="EMBL/GenBank/DDBJ databases">
        <authorList>
            <person name="Broberg M."/>
        </authorList>
    </citation>
    <scope>NUCLEOTIDE SEQUENCE</scope>
</reference>
<dbReference type="EMBL" id="CADEHS020000008">
    <property type="protein sequence ID" value="CAG9945090.1"/>
    <property type="molecule type" value="Genomic_DNA"/>
</dbReference>
<evidence type="ECO:0000313" key="1">
    <source>
        <dbReference type="EMBL" id="CAG9945090.1"/>
    </source>
</evidence>
<dbReference type="Proteomes" id="UP000836387">
    <property type="component" value="Unassembled WGS sequence"/>
</dbReference>
<protein>
    <submittedName>
        <fullName evidence="1">Uncharacterized protein</fullName>
    </submittedName>
</protein>
<gene>
    <name evidence="1" type="ORF">CRV2_00011183</name>
</gene>
<accession>A0ACA9TVV7</accession>
<keyword evidence="2" id="KW-1185">Reference proteome</keyword>
<reference evidence="1" key="2">
    <citation type="submission" date="2021-10" db="EMBL/GenBank/DDBJ databases">
        <authorList>
            <person name="Piombo E."/>
        </authorList>
    </citation>
    <scope>NUCLEOTIDE SEQUENCE</scope>
</reference>
<evidence type="ECO:0000313" key="2">
    <source>
        <dbReference type="Proteomes" id="UP000836387"/>
    </source>
</evidence>
<proteinExistence type="predicted"/>
<comment type="caution">
    <text evidence="1">The sequence shown here is derived from an EMBL/GenBank/DDBJ whole genome shotgun (WGS) entry which is preliminary data.</text>
</comment>